<evidence type="ECO:0000313" key="3">
    <source>
        <dbReference type="Proteomes" id="UP000034071"/>
    </source>
</evidence>
<accession>A0A0F6RD32</accession>
<dbReference type="STRING" id="914150.TQ33_2002"/>
<sequence length="62" mass="7099">MRELLDQELDLVSGGNDDGPVERPKKRPGGRWGWIVFAGELIWGWISSGDDEKKEDDEQKEK</sequence>
<name>A0A0F6RD32_9GAMM</name>
<dbReference type="HOGENOM" id="CLU_2898203_0_0_6"/>
<dbReference type="AlphaFoldDB" id="A0A0F6RD32"/>
<feature type="region of interest" description="Disordered" evidence="1">
    <location>
        <begin position="1"/>
        <end position="29"/>
    </location>
</feature>
<evidence type="ECO:0000256" key="1">
    <source>
        <dbReference type="SAM" id="MobiDB-lite"/>
    </source>
</evidence>
<dbReference type="RefSeq" id="WP_046561940.1">
    <property type="nucleotide sequence ID" value="NZ_CP010975.1"/>
</dbReference>
<proteinExistence type="predicted"/>
<dbReference type="Proteomes" id="UP000034071">
    <property type="component" value="Chromosome"/>
</dbReference>
<organism evidence="2 3">
    <name type="scientific">Kangiella geojedonensis</name>
    <dbReference type="NCBI Taxonomy" id="914150"/>
    <lineage>
        <taxon>Bacteria</taxon>
        <taxon>Pseudomonadati</taxon>
        <taxon>Pseudomonadota</taxon>
        <taxon>Gammaproteobacteria</taxon>
        <taxon>Kangiellales</taxon>
        <taxon>Kangiellaceae</taxon>
        <taxon>Kangiella</taxon>
    </lineage>
</organism>
<evidence type="ECO:0000313" key="2">
    <source>
        <dbReference type="EMBL" id="AKE52933.1"/>
    </source>
</evidence>
<protein>
    <submittedName>
        <fullName evidence="2">Uncharacterized protein</fullName>
    </submittedName>
</protein>
<dbReference type="KEGG" id="kge:TQ33_2002"/>
<keyword evidence="3" id="KW-1185">Reference proteome</keyword>
<dbReference type="EMBL" id="CP010975">
    <property type="protein sequence ID" value="AKE52933.1"/>
    <property type="molecule type" value="Genomic_DNA"/>
</dbReference>
<reference evidence="2 3" key="1">
    <citation type="submission" date="2015-02" db="EMBL/GenBank/DDBJ databases">
        <title>Complete genome sequence of Kangiella geojedonensis strain YCS-5T.</title>
        <authorList>
            <person name="Kim K.M."/>
        </authorList>
    </citation>
    <scope>NUCLEOTIDE SEQUENCE [LARGE SCALE GENOMIC DNA]</scope>
    <source>
        <strain evidence="2 3">YCS-5</strain>
    </source>
</reference>
<gene>
    <name evidence="2" type="ORF">TQ33_2002</name>
</gene>